<dbReference type="EMBL" id="PZQS01000009">
    <property type="protein sequence ID" value="PVD24724.1"/>
    <property type="molecule type" value="Genomic_DNA"/>
</dbReference>
<dbReference type="Gene3D" id="3.40.50.300">
    <property type="entry name" value="P-loop containing nucleotide triphosphate hydrolases"/>
    <property type="match status" value="1"/>
</dbReference>
<evidence type="ECO:0000256" key="2">
    <source>
        <dbReference type="ARBA" id="ARBA00023134"/>
    </source>
</evidence>
<name>A0A2T7NU91_POMCA</name>
<gene>
    <name evidence="4" type="ORF">C0Q70_15209</name>
</gene>
<proteinExistence type="predicted"/>
<dbReference type="GO" id="GO:0005525">
    <property type="term" value="F:GTP binding"/>
    <property type="evidence" value="ECO:0007669"/>
    <property type="project" value="UniProtKB-KW"/>
</dbReference>
<dbReference type="InterPro" id="IPR027417">
    <property type="entry name" value="P-loop_NTPase"/>
</dbReference>
<organism evidence="4 5">
    <name type="scientific">Pomacea canaliculata</name>
    <name type="common">Golden apple snail</name>
    <dbReference type="NCBI Taxonomy" id="400727"/>
    <lineage>
        <taxon>Eukaryota</taxon>
        <taxon>Metazoa</taxon>
        <taxon>Spiralia</taxon>
        <taxon>Lophotrochozoa</taxon>
        <taxon>Mollusca</taxon>
        <taxon>Gastropoda</taxon>
        <taxon>Caenogastropoda</taxon>
        <taxon>Architaenioglossa</taxon>
        <taxon>Ampullarioidea</taxon>
        <taxon>Ampullariidae</taxon>
        <taxon>Pomacea</taxon>
    </lineage>
</organism>
<dbReference type="SUPFAM" id="SSF52540">
    <property type="entry name" value="P-loop containing nucleoside triphosphate hydrolases"/>
    <property type="match status" value="1"/>
</dbReference>
<dbReference type="PANTHER" id="PTHR24073">
    <property type="entry name" value="DRAB5-RELATED"/>
    <property type="match status" value="1"/>
</dbReference>
<dbReference type="AlphaFoldDB" id="A0A2T7NU91"/>
<evidence type="ECO:0000313" key="5">
    <source>
        <dbReference type="Proteomes" id="UP000245119"/>
    </source>
</evidence>
<feature type="region of interest" description="Disordered" evidence="3">
    <location>
        <begin position="207"/>
        <end position="233"/>
    </location>
</feature>
<keyword evidence="5" id="KW-1185">Reference proteome</keyword>
<reference evidence="4 5" key="1">
    <citation type="submission" date="2018-04" db="EMBL/GenBank/DDBJ databases">
        <title>The genome of golden apple snail Pomacea canaliculata provides insight into stress tolerance and invasive adaptation.</title>
        <authorList>
            <person name="Liu C."/>
            <person name="Liu B."/>
            <person name="Ren Y."/>
            <person name="Zhang Y."/>
            <person name="Wang H."/>
            <person name="Li S."/>
            <person name="Jiang F."/>
            <person name="Yin L."/>
            <person name="Zhang G."/>
            <person name="Qian W."/>
            <person name="Fan W."/>
        </authorList>
    </citation>
    <scope>NUCLEOTIDE SEQUENCE [LARGE SCALE GENOMIC DNA]</scope>
    <source>
        <strain evidence="4">SZHN2017</strain>
        <tissue evidence="4">Muscle</tissue>
    </source>
</reference>
<evidence type="ECO:0000256" key="3">
    <source>
        <dbReference type="SAM" id="MobiDB-lite"/>
    </source>
</evidence>
<comment type="caution">
    <text evidence="4">The sequence shown here is derived from an EMBL/GenBank/DDBJ whole genome shotgun (WGS) entry which is preliminary data.</text>
</comment>
<feature type="region of interest" description="Disordered" evidence="3">
    <location>
        <begin position="270"/>
        <end position="294"/>
    </location>
</feature>
<feature type="compositionally biased region" description="Basic and acidic residues" evidence="3">
    <location>
        <begin position="207"/>
        <end position="217"/>
    </location>
</feature>
<accession>A0A2T7NU91</accession>
<dbReference type="OrthoDB" id="10252328at2759"/>
<protein>
    <recommendedName>
        <fullName evidence="6">Roc domain-containing protein</fullName>
    </recommendedName>
</protein>
<dbReference type="PRINTS" id="PR00449">
    <property type="entry name" value="RASTRNSFRMNG"/>
</dbReference>
<evidence type="ECO:0000313" key="4">
    <source>
        <dbReference type="EMBL" id="PVD24724.1"/>
    </source>
</evidence>
<evidence type="ECO:0000256" key="1">
    <source>
        <dbReference type="ARBA" id="ARBA00022741"/>
    </source>
</evidence>
<dbReference type="Pfam" id="PF08477">
    <property type="entry name" value="Roc"/>
    <property type="match status" value="1"/>
</dbReference>
<keyword evidence="1" id="KW-0547">Nucleotide-binding</keyword>
<dbReference type="STRING" id="400727.A0A2T7NU91"/>
<dbReference type="Proteomes" id="UP000245119">
    <property type="component" value="Linkage Group LG9"/>
</dbReference>
<sequence length="935" mass="103240">MEECSPAGEDITSDHGPLYRARLVVLGLGRCGKTSLVQSLLHVAPHTQDAPTEGVNMHIWHPFREDGLQRQLSRKLTGEEDHLVVEVWDTTGRQVCQAVHALFLSTRTVCVIVYDVTDSGCVDRVLALYSILQQKGVSTPVVIAGTKTDRLDHASASEEARLRERIHQTLKQYSDSHLQEMLTEANDISLAHKLLCRFHRMLLNELKRPPDKDETNSSKRQTQAAGSGDDVSEESLRLRVEALEQTLAQTRATPRFQDVSSATGKVRVHNRSFRLTRTSKSAPGSGARDSRGQSCASACTPVGHRLIQPDSSIQRTRMCRFPWKQFLELVKNDDRSMSGDFEKELWHLEAIGVVRDCRVPCVTFPKADPEGKKTLSVPGDDSNRYICIHPAVLASAICLCLLDDDKKSFRFEAARFWPRDSGFKHPEPQMLSRVIECIPQQGLLRECLLPLFWKEYSLQEEQVVAMLQVMLSLGLLVPHGDQKKLCEGLAMPAFPKLSVQRCYALTLLNLLPDNKPQLNWTAKPFAGDMQVTWRLTLSSPVHHGLLQRLLATVLFAGRADCNYHYVWRTGVLLRIGERPCKLFAQATVCAEQLEESHLELSCRVNEADVGREKEAVCVLWVTLAPFLTHVHTFLSDWPGVTYRESLVALGQQFYHDSSVEREPEVGVEHVLTLWQRQLPLIFTDGGTERQLDVALLLPFKPVSMVTSVQAWLTLVIGQTERVLKEAAVNFHAGSKESSSTSPLLLTTLVPKKGPASRGATKYQKKKKSMEVKWLLEESKAVTNSTNSTANGGYLTPGSTTTTTTSTISFTSPRKDNLKATSNGQRPNRVLSDEEEVAETMRLASSFVAAILASALADYVSMEVGNDKLGSSLLSAAQASAARATADAAQAAQTGNIEGAALAVIEAVKAVQVSATGKSEVKVDASPMQSRLCVIL</sequence>
<evidence type="ECO:0008006" key="6">
    <source>
        <dbReference type="Google" id="ProtNLM"/>
    </source>
</evidence>
<keyword evidence="2" id="KW-0342">GTP-binding</keyword>
<feature type="compositionally biased region" description="Low complexity" evidence="3">
    <location>
        <begin position="798"/>
        <end position="811"/>
    </location>
</feature>
<feature type="region of interest" description="Disordered" evidence="3">
    <location>
        <begin position="787"/>
        <end position="830"/>
    </location>
</feature>